<evidence type="ECO:0000313" key="3">
    <source>
        <dbReference type="EMBL" id="TDY50288.1"/>
    </source>
</evidence>
<organism evidence="3 4">
    <name type="scientific">Paraburkholderia rhizosphaerae</name>
    <dbReference type="NCBI Taxonomy" id="480658"/>
    <lineage>
        <taxon>Bacteria</taxon>
        <taxon>Pseudomonadati</taxon>
        <taxon>Pseudomonadota</taxon>
        <taxon>Betaproteobacteria</taxon>
        <taxon>Burkholderiales</taxon>
        <taxon>Burkholderiaceae</taxon>
        <taxon>Paraburkholderia</taxon>
    </lineage>
</organism>
<dbReference type="Gene3D" id="3.40.50.720">
    <property type="entry name" value="NAD(P)-binding Rossmann-like Domain"/>
    <property type="match status" value="1"/>
</dbReference>
<name>A0A4R8LS42_9BURK</name>
<evidence type="ECO:0000256" key="1">
    <source>
        <dbReference type="ARBA" id="ARBA00006484"/>
    </source>
</evidence>
<evidence type="ECO:0000256" key="2">
    <source>
        <dbReference type="RuleBase" id="RU000363"/>
    </source>
</evidence>
<dbReference type="PRINTS" id="PR00081">
    <property type="entry name" value="GDHRDH"/>
</dbReference>
<dbReference type="NCBIfam" id="NF005559">
    <property type="entry name" value="PRK07231.1"/>
    <property type="match status" value="1"/>
</dbReference>
<dbReference type="CDD" id="cd05233">
    <property type="entry name" value="SDR_c"/>
    <property type="match status" value="1"/>
</dbReference>
<dbReference type="InterPro" id="IPR020904">
    <property type="entry name" value="Sc_DH/Rdtase_CS"/>
</dbReference>
<dbReference type="OrthoDB" id="8557335at2"/>
<comment type="similarity">
    <text evidence="1 2">Belongs to the short-chain dehydrogenases/reductases (SDR) family.</text>
</comment>
<comment type="caution">
    <text evidence="3">The sequence shown here is derived from an EMBL/GenBank/DDBJ whole genome shotgun (WGS) entry which is preliminary data.</text>
</comment>
<reference evidence="3 4" key="1">
    <citation type="submission" date="2019-03" db="EMBL/GenBank/DDBJ databases">
        <title>Genomic Encyclopedia of Type Strains, Phase III (KMG-III): the genomes of soil and plant-associated and newly described type strains.</title>
        <authorList>
            <person name="Whitman W."/>
        </authorList>
    </citation>
    <scope>NUCLEOTIDE SEQUENCE [LARGE SCALE GENOMIC DNA]</scope>
    <source>
        <strain evidence="3 4">LMG 29544</strain>
    </source>
</reference>
<dbReference type="Pfam" id="PF00106">
    <property type="entry name" value="adh_short"/>
    <property type="match status" value="1"/>
</dbReference>
<gene>
    <name evidence="3" type="ORF">BX592_10972</name>
</gene>
<sequence>MNRLAGKVALITGAGRGIGAAIAHAFAREGAAVVLAELDLETAQRTAREIEAAVVDANRGTSDTSGGSGGSGGSAARVLAVRTDVTQSASVQHAVDEAQRAFGPLDVLVNNAGINVFCDPLTMTDDDWRRCFAVDLDGVWNGCRAALPGMVERGRGSIVNIASTHSFKIIPGCFPYPVAKHGVIGLTRALGIEYAPRHVRVNAIAPGYIETQLTRDWWDNQPDPAAAQQATLDLQPMKRIGRPDEVAMTAVFLASDEAPFINASCITVDGGRSALYHD</sequence>
<dbReference type="FunFam" id="3.40.50.720:FF:000084">
    <property type="entry name" value="Short-chain dehydrogenase reductase"/>
    <property type="match status" value="1"/>
</dbReference>
<dbReference type="InterPro" id="IPR036291">
    <property type="entry name" value="NAD(P)-bd_dom_sf"/>
</dbReference>
<evidence type="ECO:0000313" key="4">
    <source>
        <dbReference type="Proteomes" id="UP000295509"/>
    </source>
</evidence>
<dbReference type="InterPro" id="IPR002347">
    <property type="entry name" value="SDR_fam"/>
</dbReference>
<dbReference type="Proteomes" id="UP000295509">
    <property type="component" value="Unassembled WGS sequence"/>
</dbReference>
<dbReference type="PROSITE" id="PS00061">
    <property type="entry name" value="ADH_SHORT"/>
    <property type="match status" value="1"/>
</dbReference>
<proteinExistence type="inferred from homology"/>
<dbReference type="Pfam" id="PF13561">
    <property type="entry name" value="adh_short_C2"/>
    <property type="match status" value="1"/>
</dbReference>
<dbReference type="EMBL" id="SORE01000009">
    <property type="protein sequence ID" value="TDY50288.1"/>
    <property type="molecule type" value="Genomic_DNA"/>
</dbReference>
<dbReference type="GO" id="GO:0016616">
    <property type="term" value="F:oxidoreductase activity, acting on the CH-OH group of donors, NAD or NADP as acceptor"/>
    <property type="evidence" value="ECO:0007669"/>
    <property type="project" value="TreeGrafter"/>
</dbReference>
<dbReference type="AlphaFoldDB" id="A0A4R8LS42"/>
<dbReference type="RefSeq" id="WP_134192324.1">
    <property type="nucleotide sequence ID" value="NZ_JBHLUW010000028.1"/>
</dbReference>
<dbReference type="NCBIfam" id="NF005469">
    <property type="entry name" value="PRK07063.1"/>
    <property type="match status" value="1"/>
</dbReference>
<protein>
    <submittedName>
        <fullName evidence="3">NAD(P)-dependent dehydrogenase (Short-subunit alcohol dehydrogenase family)</fullName>
    </submittedName>
</protein>
<keyword evidence="4" id="KW-1185">Reference proteome</keyword>
<accession>A0A4R8LS42</accession>
<dbReference type="PRINTS" id="PR00080">
    <property type="entry name" value="SDRFAMILY"/>
</dbReference>
<dbReference type="PANTHER" id="PTHR42760">
    <property type="entry name" value="SHORT-CHAIN DEHYDROGENASES/REDUCTASES FAMILY MEMBER"/>
    <property type="match status" value="1"/>
</dbReference>
<dbReference type="SUPFAM" id="SSF51735">
    <property type="entry name" value="NAD(P)-binding Rossmann-fold domains"/>
    <property type="match status" value="1"/>
</dbReference>